<evidence type="ECO:0000256" key="4">
    <source>
        <dbReference type="ARBA" id="ARBA00023242"/>
    </source>
</evidence>
<comment type="subcellular location">
    <subcellularLocation>
        <location evidence="1">Nucleus</location>
    </subcellularLocation>
</comment>
<dbReference type="PANTHER" id="PTHR19848">
    <property type="entry name" value="WD40 REPEAT PROTEIN"/>
    <property type="match status" value="1"/>
</dbReference>
<dbReference type="SUPFAM" id="SSF50978">
    <property type="entry name" value="WD40 repeat-like"/>
    <property type="match status" value="1"/>
</dbReference>
<keyword evidence="4" id="KW-0539">Nucleus</keyword>
<name>A0A803KAZ6_XENTR</name>
<keyword evidence="2 5" id="KW-0853">WD repeat</keyword>
<dbReference type="PROSITE" id="PS50294">
    <property type="entry name" value="WD_REPEATS_REGION"/>
    <property type="match status" value="1"/>
</dbReference>
<accession>A0A803KAZ6</accession>
<proteinExistence type="predicted"/>
<sequence>MMYRKEKSIQMKSSASALYNNLSVLPITEKNLTYFSVVHGNTVNMVSASADGLNFSHRQLQSKEGSVTVSSSLIMQASWCALPSRVLLVLTSQKGIQMYESDGSIMVYWHALDALETPPAQAVFARGIAPAGGQYICVGTSSGLVLVFNIPAKGTNITLAEVLAEHREPITDIASETCTDKDGAADLVTADDSGALCVWKCGEEFKLLSKISAYGVSCSSVKLWDGVVAAAYGTGQIRVYDAVTGALSVELDAHARWVYTLDIAPQSGKLLSGAEDSFIQIWQLSRSDSGTIEVGTVGPYSSFRGSGATQRHVGGVSEGRGLLAKYTLLRAVCGLFRVPSGPCRSI</sequence>
<organism evidence="7">
    <name type="scientific">Xenopus tropicalis</name>
    <name type="common">Western clawed frog</name>
    <name type="synonym">Silurana tropicalis</name>
    <dbReference type="NCBI Taxonomy" id="8364"/>
    <lineage>
        <taxon>Eukaryota</taxon>
        <taxon>Metazoa</taxon>
        <taxon>Chordata</taxon>
        <taxon>Craniata</taxon>
        <taxon>Vertebrata</taxon>
        <taxon>Euteleostomi</taxon>
        <taxon>Amphibia</taxon>
        <taxon>Batrachia</taxon>
        <taxon>Anura</taxon>
        <taxon>Pipoidea</taxon>
        <taxon>Pipidae</taxon>
        <taxon>Xenopodinae</taxon>
        <taxon>Xenopus</taxon>
        <taxon>Silurana</taxon>
    </lineage>
</organism>
<evidence type="ECO:0000256" key="1">
    <source>
        <dbReference type="ARBA" id="ARBA00004123"/>
    </source>
</evidence>
<evidence type="ECO:0000313" key="7">
    <source>
        <dbReference type="Ensembl" id="ENSXETP00000117512"/>
    </source>
</evidence>
<dbReference type="GO" id="GO:0005634">
    <property type="term" value="C:nucleus"/>
    <property type="evidence" value="ECO:0007669"/>
    <property type="project" value="UniProtKB-SubCell"/>
</dbReference>
<dbReference type="PANTHER" id="PTHR19848:SF0">
    <property type="entry name" value="NOTCHLESS PROTEIN HOMOLOG 1"/>
    <property type="match status" value="1"/>
</dbReference>
<dbReference type="InParanoid" id="A0A803KAZ6"/>
<evidence type="ECO:0000259" key="6">
    <source>
        <dbReference type="Pfam" id="PF21031"/>
    </source>
</evidence>
<dbReference type="Ensembl" id="ENSXETT00000122546">
    <property type="protein sequence ID" value="ENSXETP00000117512"/>
    <property type="gene ID" value="ENSXETG00000041732"/>
</dbReference>
<feature type="domain" description="WD repeat-containing protein 54 beta-propeller" evidence="6">
    <location>
        <begin position="2"/>
        <end position="295"/>
    </location>
</feature>
<reference evidence="7" key="2">
    <citation type="submission" date="2021-03" db="UniProtKB">
        <authorList>
            <consortium name="Ensembl"/>
        </authorList>
    </citation>
    <scope>IDENTIFICATION</scope>
</reference>
<evidence type="ECO:0000256" key="2">
    <source>
        <dbReference type="ARBA" id="ARBA00022574"/>
    </source>
</evidence>
<protein>
    <submittedName>
        <fullName evidence="7">WD repeat domain 54</fullName>
    </submittedName>
</protein>
<dbReference type="InterPro" id="IPR001680">
    <property type="entry name" value="WD40_rpt"/>
</dbReference>
<dbReference type="Pfam" id="PF21031">
    <property type="entry name" value="WDR54"/>
    <property type="match status" value="1"/>
</dbReference>
<gene>
    <name evidence="7" type="primary">wdr54</name>
</gene>
<dbReference type="AlphaFoldDB" id="A0A803KAZ6"/>
<dbReference type="SMART" id="SM00320">
    <property type="entry name" value="WD40"/>
    <property type="match status" value="3"/>
</dbReference>
<dbReference type="InterPro" id="IPR036322">
    <property type="entry name" value="WD40_repeat_dom_sf"/>
</dbReference>
<dbReference type="FunCoup" id="A0A803KAZ6">
    <property type="interactions" value="367"/>
</dbReference>
<keyword evidence="3" id="KW-0677">Repeat</keyword>
<dbReference type="GeneTree" id="ENSGT00390000014530"/>
<dbReference type="InterPro" id="IPR049546">
    <property type="entry name" value="WDR54_beta_prop"/>
</dbReference>
<evidence type="ECO:0000256" key="5">
    <source>
        <dbReference type="PROSITE-ProRule" id="PRU00221"/>
    </source>
</evidence>
<feature type="repeat" description="WD" evidence="5">
    <location>
        <begin position="251"/>
        <end position="292"/>
    </location>
</feature>
<dbReference type="InterPro" id="IPR015943">
    <property type="entry name" value="WD40/YVTN_repeat-like_dom_sf"/>
</dbReference>
<dbReference type="PROSITE" id="PS50082">
    <property type="entry name" value="WD_REPEATS_2"/>
    <property type="match status" value="1"/>
</dbReference>
<reference evidence="7" key="1">
    <citation type="journal article" date="2010" name="Science">
        <title>The genome of the Western clawed frog Xenopus tropicalis.</title>
        <authorList>
            <person name="Hellsten U."/>
            <person name="Harland R.M."/>
            <person name="Gilchrist M.J."/>
            <person name="Hendrix D."/>
            <person name="Jurka J."/>
            <person name="Kapitonov V."/>
            <person name="Ovcharenko I."/>
            <person name="Putnam N.H."/>
            <person name="Shu S."/>
            <person name="Taher L."/>
            <person name="Blitz I.L."/>
            <person name="Blumberg B."/>
            <person name="Dichmann D.S."/>
            <person name="Dubchak I."/>
            <person name="Amaya E."/>
            <person name="Detter J.C."/>
            <person name="Fletcher R."/>
            <person name="Gerhard D.S."/>
            <person name="Goodstein D."/>
            <person name="Graves T."/>
            <person name="Grigoriev I.V."/>
            <person name="Grimwood J."/>
            <person name="Kawashima T."/>
            <person name="Lindquist E."/>
            <person name="Lucas S.M."/>
            <person name="Mead P.E."/>
            <person name="Mitros T."/>
            <person name="Ogino H."/>
            <person name="Ohta Y."/>
            <person name="Poliakov A.V."/>
            <person name="Pollet N."/>
            <person name="Robert J."/>
            <person name="Salamov A."/>
            <person name="Sater A.K."/>
            <person name="Schmutz J."/>
            <person name="Terry A."/>
            <person name="Vize P.D."/>
            <person name="Warren W.C."/>
            <person name="Wells D."/>
            <person name="Wills A."/>
            <person name="Wilson R.K."/>
            <person name="Zimmerman L.B."/>
            <person name="Zorn A.M."/>
            <person name="Grainger R."/>
            <person name="Grammer T."/>
            <person name="Khokha M.K."/>
            <person name="Richardson P.M."/>
            <person name="Rokhsar D.S."/>
        </authorList>
    </citation>
    <scope>NUCLEOTIDE SEQUENCE [LARGE SCALE GENOMIC DNA]</scope>
    <source>
        <strain evidence="7">Nigerian</strain>
    </source>
</reference>
<dbReference type="Gene3D" id="2.130.10.10">
    <property type="entry name" value="YVTN repeat-like/Quinoprotein amine dehydrogenase"/>
    <property type="match status" value="1"/>
</dbReference>
<evidence type="ECO:0000256" key="3">
    <source>
        <dbReference type="ARBA" id="ARBA00022737"/>
    </source>
</evidence>